<dbReference type="RefSeq" id="WP_143093363.1">
    <property type="nucleotide sequence ID" value="NZ_FOQT01000002.1"/>
</dbReference>
<evidence type="ECO:0000313" key="2">
    <source>
        <dbReference type="Proteomes" id="UP000198931"/>
    </source>
</evidence>
<accession>A0A1I3FMY1</accession>
<protein>
    <submittedName>
        <fullName evidence="1">Uncharacterized protein</fullName>
    </submittedName>
</protein>
<reference evidence="1 2" key="1">
    <citation type="submission" date="2016-10" db="EMBL/GenBank/DDBJ databases">
        <authorList>
            <person name="de Groot N.N."/>
        </authorList>
    </citation>
    <scope>NUCLEOTIDE SEQUENCE [LARGE SCALE GENOMIC DNA]</scope>
    <source>
        <strain evidence="1 2">DSM 26000</strain>
    </source>
</reference>
<organism evidence="1 2">
    <name type="scientific">Halpernia frigidisoli</name>
    <dbReference type="NCBI Taxonomy" id="1125876"/>
    <lineage>
        <taxon>Bacteria</taxon>
        <taxon>Pseudomonadati</taxon>
        <taxon>Bacteroidota</taxon>
        <taxon>Flavobacteriia</taxon>
        <taxon>Flavobacteriales</taxon>
        <taxon>Weeksellaceae</taxon>
        <taxon>Chryseobacterium group</taxon>
        <taxon>Halpernia</taxon>
    </lineage>
</organism>
<evidence type="ECO:0000313" key="1">
    <source>
        <dbReference type="EMBL" id="SFI12628.1"/>
    </source>
</evidence>
<gene>
    <name evidence="1" type="ORF">SAMN05443292_1496</name>
</gene>
<keyword evidence="2" id="KW-1185">Reference proteome</keyword>
<dbReference type="AlphaFoldDB" id="A0A1I3FMY1"/>
<dbReference type="Proteomes" id="UP000198931">
    <property type="component" value="Unassembled WGS sequence"/>
</dbReference>
<dbReference type="STRING" id="1125876.SAMN05443292_1496"/>
<dbReference type="EMBL" id="FOQT01000002">
    <property type="protein sequence ID" value="SFI12628.1"/>
    <property type="molecule type" value="Genomic_DNA"/>
</dbReference>
<sequence>MIEKLFPKEVIPNCCKSRISSLYTPLLLFSFFLNPVFINATALINCAIPPIQDKIITVQGNVSVYNSAIVLTSKAINGPSVLTNIPTIKMDSEQIYSVNGVNIIFSEGVYIYNSDEIFFSVKKNHKNPDYSIKISQKEINSPGIITKDIAKKNKSKTTIIKNIEHIASEISIIKFSNLPFSDSDFIQKSSFFLNGVIVPNNLIKEYFLSESNYIFFIHHFVLVVKQKFYPKFVFLQVCNRANLSLRAPPNVFSNSTKL</sequence>
<name>A0A1I3FMY1_9FLAO</name>
<proteinExistence type="predicted"/>